<sequence length="62" mass="6182">MILQGFIGPSDAGDIKWGIGPQISLPTASEDYLEAAGMGGGLSGVVVTKIGNWGLTGVAGHL</sequence>
<reference evidence="1 2" key="1">
    <citation type="submission" date="2014-09" db="EMBL/GenBank/DDBJ databases">
        <title>Vibrio maritimus JCM 19240. (C210) whole genome shotgun sequence.</title>
        <authorList>
            <person name="Sawabe T."/>
            <person name="Meirelles P."/>
            <person name="Nakanishi M."/>
            <person name="Sayaka M."/>
            <person name="Hattori M."/>
            <person name="Ohkuma M."/>
        </authorList>
    </citation>
    <scope>NUCLEOTIDE SEQUENCE [LARGE SCALE GENOMIC DNA]</scope>
    <source>
        <strain evidence="1 2">JCM 19240</strain>
    </source>
</reference>
<gene>
    <name evidence="1" type="ORF">JCM19240_5210</name>
</gene>
<organism evidence="1 2">
    <name type="scientific">Vibrio maritimus</name>
    <dbReference type="NCBI Taxonomy" id="990268"/>
    <lineage>
        <taxon>Bacteria</taxon>
        <taxon>Pseudomonadati</taxon>
        <taxon>Pseudomonadota</taxon>
        <taxon>Gammaproteobacteria</taxon>
        <taxon>Vibrionales</taxon>
        <taxon>Vibrionaceae</taxon>
        <taxon>Vibrio</taxon>
    </lineage>
</organism>
<reference evidence="1 2" key="2">
    <citation type="submission" date="2014-09" db="EMBL/GenBank/DDBJ databases">
        <authorList>
            <consortium name="NBRP consortium"/>
            <person name="Sawabe T."/>
            <person name="Meirelles P."/>
            <person name="Nakanishi M."/>
            <person name="Sayaka M."/>
            <person name="Hattori M."/>
            <person name="Ohkuma M."/>
        </authorList>
    </citation>
    <scope>NUCLEOTIDE SEQUENCE [LARGE SCALE GENOMIC DNA]</scope>
    <source>
        <strain evidence="1 2">JCM 19240</strain>
    </source>
</reference>
<evidence type="ECO:0000313" key="2">
    <source>
        <dbReference type="Proteomes" id="UP000029224"/>
    </source>
</evidence>
<accession>A0A090SZ82</accession>
<evidence type="ECO:0000313" key="1">
    <source>
        <dbReference type="EMBL" id="GAL31779.1"/>
    </source>
</evidence>
<comment type="caution">
    <text evidence="1">The sequence shown here is derived from an EMBL/GenBank/DDBJ whole genome shotgun (WGS) entry which is preliminary data.</text>
</comment>
<dbReference type="OrthoDB" id="9809066at2"/>
<protein>
    <submittedName>
        <fullName evidence="1">Uncharacterized protein</fullName>
    </submittedName>
</protein>
<keyword evidence="2" id="KW-1185">Reference proteome</keyword>
<proteinExistence type="predicted"/>
<name>A0A090SZ82_9VIBR</name>
<dbReference type="Proteomes" id="UP000029224">
    <property type="component" value="Unassembled WGS sequence"/>
</dbReference>
<dbReference type="EMBL" id="BBMT01000001">
    <property type="protein sequence ID" value="GAL31779.1"/>
    <property type="molecule type" value="Genomic_DNA"/>
</dbReference>
<dbReference type="AlphaFoldDB" id="A0A090SZ82"/>